<evidence type="ECO:0000256" key="4">
    <source>
        <dbReference type="ARBA" id="ARBA00035269"/>
    </source>
</evidence>
<dbReference type="EMBL" id="JH921454">
    <property type="protein sequence ID" value="EKD12733.1"/>
    <property type="molecule type" value="Genomic_DNA"/>
</dbReference>
<dbReference type="Proteomes" id="UP000006753">
    <property type="component" value="Unassembled WGS sequence"/>
</dbReference>
<comment type="similarity">
    <text evidence="1">Belongs to the bacterial ribosomal protein bL28 family.</text>
</comment>
<evidence type="ECO:0000256" key="2">
    <source>
        <dbReference type="ARBA" id="ARBA00022980"/>
    </source>
</evidence>
<name>K1WVN8_MARBU</name>
<dbReference type="FunFam" id="2.30.170.40:FF:000003">
    <property type="entry name" value="54S ribosomal protein L24"/>
    <property type="match status" value="1"/>
</dbReference>
<dbReference type="Gene3D" id="2.30.170.40">
    <property type="entry name" value="Ribosomal protein L28/L24"/>
    <property type="match status" value="1"/>
</dbReference>
<sequence>MPLFAPSHPPLTHLRSFSSSARTLAKSTKKRLEYEHRAVPPYPYGPSHIYKQSNFGLYGTQKIRFGNIVSEKNEIKTRRHWRPNVHSKRLWSDALQRYLRLRITTRVLRTVDKVGGLDEYLLGEKAGRLKELGMGGWKLRWRIMQTERVRERYRRQRELLGLPPLEEVWRGSDGGQATEQQVADEMRAFDAGLETGEEIEVVDESGAEASAESDFLREESPRRNVVLSLVSRFPFAKLRSTQSGHSKLGRKAYDSALLSKGVVEHGPVEE</sequence>
<dbReference type="InterPro" id="IPR037147">
    <property type="entry name" value="Ribosomal_bL28_sf"/>
</dbReference>
<dbReference type="GO" id="GO:0005762">
    <property type="term" value="C:mitochondrial large ribosomal subunit"/>
    <property type="evidence" value="ECO:0007669"/>
    <property type="project" value="TreeGrafter"/>
</dbReference>
<accession>K1WVN8</accession>
<dbReference type="KEGG" id="mbe:MBM_08962"/>
<keyword evidence="2 6" id="KW-0689">Ribosomal protein</keyword>
<evidence type="ECO:0000256" key="1">
    <source>
        <dbReference type="ARBA" id="ARBA00008760"/>
    </source>
</evidence>
<gene>
    <name evidence="6" type="ORF">MBM_08962</name>
</gene>
<dbReference type="InterPro" id="IPR026569">
    <property type="entry name" value="Ribosomal_bL28"/>
</dbReference>
<dbReference type="eggNOG" id="KOG3278">
    <property type="taxonomic scope" value="Eukaryota"/>
</dbReference>
<evidence type="ECO:0000313" key="7">
    <source>
        <dbReference type="Proteomes" id="UP000006753"/>
    </source>
</evidence>
<dbReference type="AlphaFoldDB" id="K1WVN8"/>
<dbReference type="PANTHER" id="PTHR13528:SF2">
    <property type="entry name" value="LARGE RIBOSOMAL SUBUNIT PROTEIN BL28M"/>
    <property type="match status" value="1"/>
</dbReference>
<keyword evidence="7" id="KW-1185">Reference proteome</keyword>
<evidence type="ECO:0000256" key="3">
    <source>
        <dbReference type="ARBA" id="ARBA00023274"/>
    </source>
</evidence>
<dbReference type="OrthoDB" id="361870at2759"/>
<protein>
    <recommendedName>
        <fullName evidence="4">Large ribosomal subunit protein bL28m</fullName>
    </recommendedName>
</protein>
<dbReference type="Pfam" id="PF00830">
    <property type="entry name" value="Ribosomal_L28"/>
    <property type="match status" value="1"/>
</dbReference>
<dbReference type="HOGENOM" id="CLU_064548_0_2_1"/>
<comment type="function">
    <text evidence="5">Component of the mitochondrial ribosome (mitoribosome), a dedicated translation machinery responsible for the synthesis of mitochondrial genome-encoded proteins, including at least some of the essential transmembrane subunits of the mitochondrial respiratory chain. The mitoribosomes are attached to the mitochondrial inner membrane and translation products are cotranslationally integrated into the membrane.</text>
</comment>
<organism evidence="6 7">
    <name type="scientific">Marssonina brunnea f. sp. multigermtubi (strain MB_m1)</name>
    <name type="common">Marssonina leaf spot fungus</name>
    <dbReference type="NCBI Taxonomy" id="1072389"/>
    <lineage>
        <taxon>Eukaryota</taxon>
        <taxon>Fungi</taxon>
        <taxon>Dikarya</taxon>
        <taxon>Ascomycota</taxon>
        <taxon>Pezizomycotina</taxon>
        <taxon>Leotiomycetes</taxon>
        <taxon>Helotiales</taxon>
        <taxon>Drepanopezizaceae</taxon>
        <taxon>Drepanopeziza</taxon>
    </lineage>
</organism>
<dbReference type="SUPFAM" id="SSF143800">
    <property type="entry name" value="L28p-like"/>
    <property type="match status" value="1"/>
</dbReference>
<dbReference type="STRING" id="1072389.K1WVN8"/>
<reference evidence="6 7" key="1">
    <citation type="journal article" date="2012" name="BMC Genomics">
        <title>Sequencing the genome of Marssonina brunnea reveals fungus-poplar co-evolution.</title>
        <authorList>
            <person name="Zhu S."/>
            <person name="Cao Y.-Z."/>
            <person name="Jiang C."/>
            <person name="Tan B.-Y."/>
            <person name="Wang Z."/>
            <person name="Feng S."/>
            <person name="Zhang L."/>
            <person name="Su X.-H."/>
            <person name="Brejova B."/>
            <person name="Vinar T."/>
            <person name="Xu M."/>
            <person name="Wang M.-X."/>
            <person name="Zhang S.-G."/>
            <person name="Huang M.-R."/>
            <person name="Wu R."/>
            <person name="Zhou Y."/>
        </authorList>
    </citation>
    <scope>NUCLEOTIDE SEQUENCE [LARGE SCALE GENOMIC DNA]</scope>
    <source>
        <strain evidence="6 7">MB_m1</strain>
    </source>
</reference>
<dbReference type="InterPro" id="IPR034704">
    <property type="entry name" value="Ribosomal_bL28/bL31-like_sf"/>
</dbReference>
<dbReference type="PANTHER" id="PTHR13528">
    <property type="entry name" value="39S RIBOSOMAL PROTEIN L28, MITOCHONDRIAL"/>
    <property type="match status" value="1"/>
</dbReference>
<proteinExistence type="inferred from homology"/>
<dbReference type="GO" id="GO:0003735">
    <property type="term" value="F:structural constituent of ribosome"/>
    <property type="evidence" value="ECO:0007669"/>
    <property type="project" value="InterPro"/>
</dbReference>
<dbReference type="InParanoid" id="K1WVN8"/>
<keyword evidence="3" id="KW-0687">Ribonucleoprotein</keyword>
<evidence type="ECO:0000313" key="6">
    <source>
        <dbReference type="EMBL" id="EKD12733.1"/>
    </source>
</evidence>
<evidence type="ECO:0000256" key="5">
    <source>
        <dbReference type="ARBA" id="ARBA00037226"/>
    </source>
</evidence>